<dbReference type="Pfam" id="PF03975">
    <property type="entry name" value="CheD"/>
    <property type="match status" value="1"/>
</dbReference>
<dbReference type="PANTHER" id="PTHR35147">
    <property type="entry name" value="CHEMORECEPTOR GLUTAMINE DEAMIDASE CHED-RELATED"/>
    <property type="match status" value="1"/>
</dbReference>
<dbReference type="NCBIfam" id="NF010013">
    <property type="entry name" value="PRK13487.1"/>
    <property type="match status" value="1"/>
</dbReference>
<dbReference type="SUPFAM" id="SSF64438">
    <property type="entry name" value="CNF1/YfiH-like putative cysteine hydrolases"/>
    <property type="match status" value="1"/>
</dbReference>
<sequence length="203" mass="21814">MSLDLHPAGSGTLHYETVFGRRGVRVLPGEFHATAEDLVLVTVLGSCVAACIRDAERGVGGMNHFMLPDAGPATGPADSAPARYGSYAMEVLINQLVKLGARRNRLEAKVFGGANVIPGMNQVNIGHRNARFVLDFLATERIPVRAQDLADTCPRKVAYFPRTGEARVKRLNEALPASVACREQSYQASLARTPVAGAIELFD</sequence>
<keyword evidence="5" id="KW-1185">Reference proteome</keyword>
<organism evidence="4 5">
    <name type="scientific">Pseudacidovorax intermedius</name>
    <dbReference type="NCBI Taxonomy" id="433924"/>
    <lineage>
        <taxon>Bacteria</taxon>
        <taxon>Pseudomonadati</taxon>
        <taxon>Pseudomonadota</taxon>
        <taxon>Betaproteobacteria</taxon>
        <taxon>Burkholderiales</taxon>
        <taxon>Comamonadaceae</taxon>
        <taxon>Pseudacidovorax</taxon>
    </lineage>
</organism>
<dbReference type="Gene3D" id="3.30.1330.200">
    <property type="match status" value="1"/>
</dbReference>
<dbReference type="CDD" id="cd16352">
    <property type="entry name" value="CheD"/>
    <property type="match status" value="1"/>
</dbReference>
<dbReference type="InterPro" id="IPR005659">
    <property type="entry name" value="Chemorcpt_Glu_NH3ase_CheD"/>
</dbReference>
<reference evidence="4 5" key="1">
    <citation type="submission" date="2018-07" db="EMBL/GenBank/DDBJ databases">
        <title>Genomic Encyclopedia of Type Strains, Phase IV (KMG-IV): sequencing the most valuable type-strain genomes for metagenomic binning, comparative biology and taxonomic classification.</title>
        <authorList>
            <person name="Goeker M."/>
        </authorList>
    </citation>
    <scope>NUCLEOTIDE SEQUENCE [LARGE SCALE GENOMIC DNA]</scope>
    <source>
        <strain evidence="4 5">DSM 21352</strain>
    </source>
</reference>
<dbReference type="EMBL" id="QQAV01000003">
    <property type="protein sequence ID" value="RDI26130.1"/>
    <property type="molecule type" value="Genomic_DNA"/>
</dbReference>
<evidence type="ECO:0000256" key="2">
    <source>
        <dbReference type="ARBA" id="ARBA00022801"/>
    </source>
</evidence>
<evidence type="ECO:0000256" key="1">
    <source>
        <dbReference type="ARBA" id="ARBA00022500"/>
    </source>
</evidence>
<dbReference type="GO" id="GO:0006935">
    <property type="term" value="P:chemotaxis"/>
    <property type="evidence" value="ECO:0007669"/>
    <property type="project" value="UniProtKB-UniRule"/>
</dbReference>
<comment type="function">
    <text evidence="3">Probably deamidates glutamine residues to glutamate on methyl-accepting chemotaxis receptors (MCPs), playing an important role in chemotaxis.</text>
</comment>
<dbReference type="EC" id="3.5.1.44" evidence="3"/>
<comment type="similarity">
    <text evidence="3">Belongs to the CheD family.</text>
</comment>
<comment type="caution">
    <text evidence="4">The sequence shown here is derived from an EMBL/GenBank/DDBJ whole genome shotgun (WGS) entry which is preliminary data.</text>
</comment>
<protein>
    <recommendedName>
        <fullName evidence="3">Probable chemoreceptor glutamine deamidase CheD</fullName>
        <ecNumber evidence="3">3.5.1.44</ecNumber>
    </recommendedName>
</protein>
<accession>A0A370FHB4</accession>
<name>A0A370FHB4_9BURK</name>
<dbReference type="InterPro" id="IPR038592">
    <property type="entry name" value="CheD-like_sf"/>
</dbReference>
<comment type="catalytic activity">
    <reaction evidence="3">
        <text>L-glutaminyl-[protein] + H2O = L-glutamyl-[protein] + NH4(+)</text>
        <dbReference type="Rhea" id="RHEA:16441"/>
        <dbReference type="Rhea" id="RHEA-COMP:10207"/>
        <dbReference type="Rhea" id="RHEA-COMP:10208"/>
        <dbReference type="ChEBI" id="CHEBI:15377"/>
        <dbReference type="ChEBI" id="CHEBI:28938"/>
        <dbReference type="ChEBI" id="CHEBI:29973"/>
        <dbReference type="ChEBI" id="CHEBI:30011"/>
        <dbReference type="EC" id="3.5.1.44"/>
    </reaction>
</comment>
<dbReference type="HAMAP" id="MF_01440">
    <property type="entry name" value="CheD"/>
    <property type="match status" value="1"/>
</dbReference>
<gene>
    <name evidence="3" type="primary">cheD</name>
    <name evidence="4" type="ORF">DFR41_103287</name>
</gene>
<dbReference type="GO" id="GO:0050568">
    <property type="term" value="F:protein-glutamine glutaminase activity"/>
    <property type="evidence" value="ECO:0007669"/>
    <property type="project" value="UniProtKB-UniRule"/>
</dbReference>
<keyword evidence="1 3" id="KW-0145">Chemotaxis</keyword>
<evidence type="ECO:0000256" key="3">
    <source>
        <dbReference type="HAMAP-Rule" id="MF_01440"/>
    </source>
</evidence>
<dbReference type="AlphaFoldDB" id="A0A370FHB4"/>
<dbReference type="RefSeq" id="WP_017758062.1">
    <property type="nucleotide sequence ID" value="NZ_QQAV01000003.1"/>
</dbReference>
<dbReference type="InterPro" id="IPR011324">
    <property type="entry name" value="Cytotoxic_necrot_fac-like_cat"/>
</dbReference>
<keyword evidence="2 3" id="KW-0378">Hydrolase</keyword>
<proteinExistence type="inferred from homology"/>
<dbReference type="Proteomes" id="UP000255265">
    <property type="component" value="Unassembled WGS sequence"/>
</dbReference>
<evidence type="ECO:0000313" key="5">
    <source>
        <dbReference type="Proteomes" id="UP000255265"/>
    </source>
</evidence>
<dbReference type="OrthoDB" id="9807202at2"/>
<dbReference type="PANTHER" id="PTHR35147:SF2">
    <property type="entry name" value="CHEMORECEPTOR GLUTAMINE DEAMIDASE CHED-RELATED"/>
    <property type="match status" value="1"/>
</dbReference>
<evidence type="ECO:0000313" key="4">
    <source>
        <dbReference type="EMBL" id="RDI26130.1"/>
    </source>
</evidence>